<keyword evidence="2" id="KW-1185">Reference proteome</keyword>
<name>A0ACC1AJD1_9ROSI</name>
<protein>
    <submittedName>
        <fullName evidence="1">Uncharacterized protein</fullName>
    </submittedName>
</protein>
<organism evidence="1 2">
    <name type="scientific">Pistacia atlantica</name>
    <dbReference type="NCBI Taxonomy" id="434234"/>
    <lineage>
        <taxon>Eukaryota</taxon>
        <taxon>Viridiplantae</taxon>
        <taxon>Streptophyta</taxon>
        <taxon>Embryophyta</taxon>
        <taxon>Tracheophyta</taxon>
        <taxon>Spermatophyta</taxon>
        <taxon>Magnoliopsida</taxon>
        <taxon>eudicotyledons</taxon>
        <taxon>Gunneridae</taxon>
        <taxon>Pentapetalae</taxon>
        <taxon>rosids</taxon>
        <taxon>malvids</taxon>
        <taxon>Sapindales</taxon>
        <taxon>Anacardiaceae</taxon>
        <taxon>Pistacia</taxon>
    </lineage>
</organism>
<accession>A0ACC1AJD1</accession>
<dbReference type="EMBL" id="CM047906">
    <property type="protein sequence ID" value="KAJ0086756.1"/>
    <property type="molecule type" value="Genomic_DNA"/>
</dbReference>
<reference evidence="2" key="1">
    <citation type="journal article" date="2023" name="G3 (Bethesda)">
        <title>Genome assembly and association tests identify interacting loci associated with vigor, precocity, and sex in interspecific pistachio rootstocks.</title>
        <authorList>
            <person name="Palmer W."/>
            <person name="Jacygrad E."/>
            <person name="Sagayaradj S."/>
            <person name="Cavanaugh K."/>
            <person name="Han R."/>
            <person name="Bertier L."/>
            <person name="Beede B."/>
            <person name="Kafkas S."/>
            <person name="Golino D."/>
            <person name="Preece J."/>
            <person name="Michelmore R."/>
        </authorList>
    </citation>
    <scope>NUCLEOTIDE SEQUENCE [LARGE SCALE GENOMIC DNA]</scope>
</reference>
<evidence type="ECO:0000313" key="1">
    <source>
        <dbReference type="EMBL" id="KAJ0086756.1"/>
    </source>
</evidence>
<dbReference type="Proteomes" id="UP001164250">
    <property type="component" value="Chromosome 10"/>
</dbReference>
<evidence type="ECO:0000313" key="2">
    <source>
        <dbReference type="Proteomes" id="UP001164250"/>
    </source>
</evidence>
<comment type="caution">
    <text evidence="1">The sequence shown here is derived from an EMBL/GenBank/DDBJ whole genome shotgun (WGS) entry which is preliminary data.</text>
</comment>
<gene>
    <name evidence="1" type="ORF">Patl1_07677</name>
</gene>
<proteinExistence type="predicted"/>
<sequence length="38" mass="4537">MHGCSKHIDVRLHFLRELTIRLVLWSLCIVAYGNSWLR</sequence>